<name>A0A9X2XVA1_9BACT</name>
<accession>A0A9X2XVA1</accession>
<sequence length="155" mass="17680">MKHFYNQMSTYSTLTGSYGYSPSNEQAAWFAIVFTAANIHGEISQEAKETFSKLITSKVLFRGHEILDYYSELMEIQDELAPKEIIKKAAKLVSPEHAPTLFCMVTETLLGKGYLTEKEEDILNFIGIKLLLDRATTDKIMDVILLKNKWNSVYN</sequence>
<dbReference type="Proteomes" id="UP001155483">
    <property type="component" value="Unassembled WGS sequence"/>
</dbReference>
<evidence type="ECO:0000313" key="2">
    <source>
        <dbReference type="Proteomes" id="UP001155483"/>
    </source>
</evidence>
<organism evidence="1 2">
    <name type="scientific">Paraflavisolibacter caeni</name>
    <dbReference type="NCBI Taxonomy" id="2982496"/>
    <lineage>
        <taxon>Bacteria</taxon>
        <taxon>Pseudomonadati</taxon>
        <taxon>Bacteroidota</taxon>
        <taxon>Chitinophagia</taxon>
        <taxon>Chitinophagales</taxon>
        <taxon>Chitinophagaceae</taxon>
        <taxon>Paraflavisolibacter</taxon>
    </lineage>
</organism>
<protein>
    <recommendedName>
        <fullName evidence="3">TerB family tellurite resistance protein</fullName>
    </recommendedName>
</protein>
<reference evidence="1" key="2">
    <citation type="submission" date="2023-04" db="EMBL/GenBank/DDBJ databases">
        <title>Paracnuella aquatica gen. nov., sp. nov., a member of the family Chitinophagaceae isolated from a hot spring.</title>
        <authorList>
            <person name="Wang C."/>
        </authorList>
    </citation>
    <scope>NUCLEOTIDE SEQUENCE</scope>
    <source>
        <strain evidence="1">LB-8</strain>
    </source>
</reference>
<keyword evidence="2" id="KW-1185">Reference proteome</keyword>
<dbReference type="RefSeq" id="WP_279296825.1">
    <property type="nucleotide sequence ID" value="NZ_JAOTIF010000005.1"/>
</dbReference>
<proteinExistence type="predicted"/>
<dbReference type="AlphaFoldDB" id="A0A9X2XVA1"/>
<evidence type="ECO:0008006" key="3">
    <source>
        <dbReference type="Google" id="ProtNLM"/>
    </source>
</evidence>
<reference evidence="1" key="1">
    <citation type="submission" date="2022-09" db="EMBL/GenBank/DDBJ databases">
        <authorList>
            <person name="Yuan C."/>
            <person name="Ke Z."/>
        </authorList>
    </citation>
    <scope>NUCLEOTIDE SEQUENCE</scope>
    <source>
        <strain evidence="1">LB-8</strain>
    </source>
</reference>
<evidence type="ECO:0000313" key="1">
    <source>
        <dbReference type="EMBL" id="MCU7549385.1"/>
    </source>
</evidence>
<gene>
    <name evidence="1" type="ORF">OCK74_09685</name>
</gene>
<dbReference type="SUPFAM" id="SSF158682">
    <property type="entry name" value="TerB-like"/>
    <property type="match status" value="1"/>
</dbReference>
<comment type="caution">
    <text evidence="1">The sequence shown here is derived from an EMBL/GenBank/DDBJ whole genome shotgun (WGS) entry which is preliminary data.</text>
</comment>
<dbReference type="InterPro" id="IPR029024">
    <property type="entry name" value="TerB-like"/>
</dbReference>
<dbReference type="EMBL" id="JAOTIF010000005">
    <property type="protein sequence ID" value="MCU7549385.1"/>
    <property type="molecule type" value="Genomic_DNA"/>
</dbReference>